<dbReference type="AlphaFoldDB" id="A0A382TUF1"/>
<feature type="non-terminal residue" evidence="1">
    <location>
        <position position="30"/>
    </location>
</feature>
<gene>
    <name evidence="1" type="ORF">METZ01_LOCUS377995</name>
</gene>
<reference evidence="1" key="1">
    <citation type="submission" date="2018-05" db="EMBL/GenBank/DDBJ databases">
        <authorList>
            <person name="Lanie J.A."/>
            <person name="Ng W.-L."/>
            <person name="Kazmierczak K.M."/>
            <person name="Andrzejewski T.M."/>
            <person name="Davidsen T.M."/>
            <person name="Wayne K.J."/>
            <person name="Tettelin H."/>
            <person name="Glass J.I."/>
            <person name="Rusch D."/>
            <person name="Podicherti R."/>
            <person name="Tsui H.-C.T."/>
            <person name="Winkler M.E."/>
        </authorList>
    </citation>
    <scope>NUCLEOTIDE SEQUENCE</scope>
</reference>
<dbReference type="EMBL" id="UINC01138908">
    <property type="protein sequence ID" value="SVD25141.1"/>
    <property type="molecule type" value="Genomic_DNA"/>
</dbReference>
<accession>A0A382TUF1</accession>
<sequence>MESTKKATIPTIIPSFRALLGLSNSPEDRD</sequence>
<proteinExistence type="predicted"/>
<evidence type="ECO:0000313" key="1">
    <source>
        <dbReference type="EMBL" id="SVD25141.1"/>
    </source>
</evidence>
<name>A0A382TUF1_9ZZZZ</name>
<organism evidence="1">
    <name type="scientific">marine metagenome</name>
    <dbReference type="NCBI Taxonomy" id="408172"/>
    <lineage>
        <taxon>unclassified sequences</taxon>
        <taxon>metagenomes</taxon>
        <taxon>ecological metagenomes</taxon>
    </lineage>
</organism>
<protein>
    <submittedName>
        <fullName evidence="1">Uncharacterized protein</fullName>
    </submittedName>
</protein>